<name>A0ABQ4TTW3_9HYPH</name>
<evidence type="ECO:0000313" key="2">
    <source>
        <dbReference type="Proteomes" id="UP001055101"/>
    </source>
</evidence>
<reference evidence="1" key="1">
    <citation type="journal article" date="2021" name="Front. Microbiol.">
        <title>Comprehensive Comparative Genomics and Phenotyping of Methylobacterium Species.</title>
        <authorList>
            <person name="Alessa O."/>
            <person name="Ogura Y."/>
            <person name="Fujitani Y."/>
            <person name="Takami H."/>
            <person name="Hayashi T."/>
            <person name="Sahin N."/>
            <person name="Tani A."/>
        </authorList>
    </citation>
    <scope>NUCLEOTIDE SEQUENCE</scope>
    <source>
        <strain evidence="1">DSM 23674</strain>
    </source>
</reference>
<dbReference type="RefSeq" id="WP_238232736.1">
    <property type="nucleotide sequence ID" value="NZ_BPRA01000023.1"/>
</dbReference>
<protein>
    <recommendedName>
        <fullName evidence="3">Transposase</fullName>
    </recommendedName>
</protein>
<keyword evidence="2" id="KW-1185">Reference proteome</keyword>
<dbReference type="EMBL" id="BPRA01000023">
    <property type="protein sequence ID" value="GJE57398.1"/>
    <property type="molecule type" value="Genomic_DNA"/>
</dbReference>
<proteinExistence type="predicted"/>
<comment type="caution">
    <text evidence="1">The sequence shown here is derived from an EMBL/GenBank/DDBJ whole genome shotgun (WGS) entry which is preliminary data.</text>
</comment>
<sequence length="60" mass="6912">MNDRVHELQDAIELLQSLRQKLSGKLDFRSRILLDMLLLEVAKDLARLSGDPQMKAPRQP</sequence>
<accession>A0ABQ4TTW3</accession>
<dbReference type="Proteomes" id="UP001055101">
    <property type="component" value="Unassembled WGS sequence"/>
</dbReference>
<evidence type="ECO:0000313" key="1">
    <source>
        <dbReference type="EMBL" id="GJE57398.1"/>
    </source>
</evidence>
<reference evidence="1" key="2">
    <citation type="submission" date="2021-08" db="EMBL/GenBank/DDBJ databases">
        <authorList>
            <person name="Tani A."/>
            <person name="Ola A."/>
            <person name="Ogura Y."/>
            <person name="Katsura K."/>
            <person name="Hayashi T."/>
        </authorList>
    </citation>
    <scope>NUCLEOTIDE SEQUENCE</scope>
    <source>
        <strain evidence="1">DSM 23674</strain>
    </source>
</reference>
<gene>
    <name evidence="1" type="ORF">EKPJFOCH_3912</name>
</gene>
<evidence type="ECO:0008006" key="3">
    <source>
        <dbReference type="Google" id="ProtNLM"/>
    </source>
</evidence>
<organism evidence="1 2">
    <name type="scientific">Methylobacterium thuringiense</name>
    <dbReference type="NCBI Taxonomy" id="1003091"/>
    <lineage>
        <taxon>Bacteria</taxon>
        <taxon>Pseudomonadati</taxon>
        <taxon>Pseudomonadota</taxon>
        <taxon>Alphaproteobacteria</taxon>
        <taxon>Hyphomicrobiales</taxon>
        <taxon>Methylobacteriaceae</taxon>
        <taxon>Methylobacterium</taxon>
    </lineage>
</organism>